<dbReference type="PIRSF" id="PIRSF009360">
    <property type="entry name" value="UCP009360"/>
    <property type="match status" value="1"/>
</dbReference>
<dbReference type="Pfam" id="PF10250">
    <property type="entry name" value="O-FucT"/>
    <property type="match status" value="1"/>
</dbReference>
<name>A0A0K9PAT8_ZOSMR</name>
<comment type="similarity">
    <text evidence="1">Belongs to the glycosyltransferase GT106 family.</text>
</comment>
<comment type="caution">
    <text evidence="7">The sequence shown here is derived from an EMBL/GenBank/DDBJ whole genome shotgun (WGS) entry which is preliminary data.</text>
</comment>
<organism evidence="7 8">
    <name type="scientific">Zostera marina</name>
    <name type="common">Eelgrass</name>
    <dbReference type="NCBI Taxonomy" id="29655"/>
    <lineage>
        <taxon>Eukaryota</taxon>
        <taxon>Viridiplantae</taxon>
        <taxon>Streptophyta</taxon>
        <taxon>Embryophyta</taxon>
        <taxon>Tracheophyta</taxon>
        <taxon>Spermatophyta</taxon>
        <taxon>Magnoliopsida</taxon>
        <taxon>Liliopsida</taxon>
        <taxon>Zosteraceae</taxon>
        <taxon>Zostera</taxon>
    </lineage>
</organism>
<dbReference type="STRING" id="29655.A0A0K9PAT8"/>
<evidence type="ECO:0000313" key="7">
    <source>
        <dbReference type="EMBL" id="KMZ65362.1"/>
    </source>
</evidence>
<dbReference type="EMBL" id="LFYR01001044">
    <property type="protein sequence ID" value="KMZ65362.1"/>
    <property type="molecule type" value="Genomic_DNA"/>
</dbReference>
<dbReference type="AlphaFoldDB" id="A0A0K9PAT8"/>
<accession>A0A0K9PAT8</accession>
<evidence type="ECO:0000256" key="4">
    <source>
        <dbReference type="ARBA" id="ARBA00023253"/>
    </source>
</evidence>
<keyword evidence="5" id="KW-0119">Carbohydrate metabolism</keyword>
<evidence type="ECO:0000256" key="2">
    <source>
        <dbReference type="ARBA" id="ARBA00022676"/>
    </source>
</evidence>
<dbReference type="OrthoDB" id="1882547at2759"/>
<dbReference type="PANTHER" id="PTHR31818:SF1">
    <property type="entry name" value="O-FUCOSYLTRANSFERASE 16"/>
    <property type="match status" value="1"/>
</dbReference>
<keyword evidence="2 7" id="KW-0328">Glycosyltransferase</keyword>
<sequence>MYIGCSHSTRKFPSAAPAAAFPNTYLMIATSGGLNQQRTGITDAVVAACILNATLVIPKLDQKSFWKDASNFSEIFDVSWFISSLSKDVKIVKQLPKKIGKVFNMRVPRKCTPKCYKKRVLPALMKKHVVQLTKFDYRLANKLETGLQKLRCRVNYHALKFTDVILEMGNKLIKRMKEKSNHFIALHLRFEPDMLAFSGCDYGGGEKERNELGTLRKRWKTLHSKNPEKERKHGKCPLSPEEVGLMLRALGFGSEVHIYVASGEVYGGEETLAPLKALFPHFHSKETLATKEELSSFSMFSSRMAAIDFMVCDGSNVFVTNNNGNMARILAGRRRYYGHKRTIRPNAKKLYSTFLNRTSMTWEAFATMIRKNQKGFMGEPNEVKLGRGEFHENPSACICESSINVMRMLLPRQPLDPIPVTTNTKSFSKEITDEVEPLEWSDINDDGKTTGFGYDLFTRQEEPELEDTLSD</sequence>
<dbReference type="PANTHER" id="PTHR31818">
    <property type="entry name" value="O-FUCOSYLTRANSFERASE 16"/>
    <property type="match status" value="1"/>
</dbReference>
<evidence type="ECO:0000256" key="5">
    <source>
        <dbReference type="ARBA" id="ARBA00023277"/>
    </source>
</evidence>
<evidence type="ECO:0000256" key="1">
    <source>
        <dbReference type="ARBA" id="ARBA00007737"/>
    </source>
</evidence>
<dbReference type="Proteomes" id="UP000036987">
    <property type="component" value="Unassembled WGS sequence"/>
</dbReference>
<evidence type="ECO:0000256" key="6">
    <source>
        <dbReference type="ARBA" id="ARBA00030350"/>
    </source>
</evidence>
<dbReference type="InterPro" id="IPR019378">
    <property type="entry name" value="GDP-Fuc_O-FucTrfase"/>
</dbReference>
<evidence type="ECO:0000313" key="8">
    <source>
        <dbReference type="Proteomes" id="UP000036987"/>
    </source>
</evidence>
<dbReference type="OMA" id="DWFISRI"/>
<reference evidence="8" key="1">
    <citation type="journal article" date="2016" name="Nature">
        <title>The genome of the seagrass Zostera marina reveals angiosperm adaptation to the sea.</title>
        <authorList>
            <person name="Olsen J.L."/>
            <person name="Rouze P."/>
            <person name="Verhelst B."/>
            <person name="Lin Y.-C."/>
            <person name="Bayer T."/>
            <person name="Collen J."/>
            <person name="Dattolo E."/>
            <person name="De Paoli E."/>
            <person name="Dittami S."/>
            <person name="Maumus F."/>
            <person name="Michel G."/>
            <person name="Kersting A."/>
            <person name="Lauritano C."/>
            <person name="Lohaus R."/>
            <person name="Toepel M."/>
            <person name="Tonon T."/>
            <person name="Vanneste K."/>
            <person name="Amirebrahimi M."/>
            <person name="Brakel J."/>
            <person name="Bostroem C."/>
            <person name="Chovatia M."/>
            <person name="Grimwood J."/>
            <person name="Jenkins J.W."/>
            <person name="Jueterbock A."/>
            <person name="Mraz A."/>
            <person name="Stam W.T."/>
            <person name="Tice H."/>
            <person name="Bornberg-Bauer E."/>
            <person name="Green P.J."/>
            <person name="Pearson G.A."/>
            <person name="Procaccini G."/>
            <person name="Duarte C.M."/>
            <person name="Schmutz J."/>
            <person name="Reusch T.B.H."/>
            <person name="Van de Peer Y."/>
        </authorList>
    </citation>
    <scope>NUCLEOTIDE SEQUENCE [LARGE SCALE GENOMIC DNA]</scope>
    <source>
        <strain evidence="8">cv. Finnish</strain>
    </source>
</reference>
<keyword evidence="3 7" id="KW-0808">Transferase</keyword>
<evidence type="ECO:0000256" key="3">
    <source>
        <dbReference type="ARBA" id="ARBA00022679"/>
    </source>
</evidence>
<keyword evidence="8" id="KW-1185">Reference proteome</keyword>
<dbReference type="CDD" id="cd11299">
    <property type="entry name" value="O-FucT_plant"/>
    <property type="match status" value="1"/>
</dbReference>
<keyword evidence="4" id="KW-0294">Fucose metabolism</keyword>
<dbReference type="InterPro" id="IPR024709">
    <property type="entry name" value="FucosylTrfase_pln"/>
</dbReference>
<proteinExistence type="inferred from homology"/>
<dbReference type="GO" id="GO:0006004">
    <property type="term" value="P:fucose metabolic process"/>
    <property type="evidence" value="ECO:0007669"/>
    <property type="project" value="UniProtKB-KW"/>
</dbReference>
<gene>
    <name evidence="7" type="ORF">ZOSMA_324G00160</name>
</gene>
<dbReference type="GO" id="GO:0016757">
    <property type="term" value="F:glycosyltransferase activity"/>
    <property type="evidence" value="ECO:0007669"/>
    <property type="project" value="UniProtKB-KW"/>
</dbReference>
<protein>
    <recommendedName>
        <fullName evidence="6">O-fucosyltransferase family protein</fullName>
    </recommendedName>
</protein>